<gene>
    <name evidence="11" type="ORF">CYCCA115_LOCUS490</name>
</gene>
<dbReference type="Proteomes" id="UP001295423">
    <property type="component" value="Unassembled WGS sequence"/>
</dbReference>
<keyword evidence="9" id="KW-0496">Mitochondrion</keyword>
<comment type="similarity">
    <text evidence="3">Belongs to the peptidase M16 family. PreP subfamily.</text>
</comment>
<dbReference type="PANTHER" id="PTHR43016">
    <property type="entry name" value="PRESEQUENCE PROTEASE"/>
    <property type="match status" value="1"/>
</dbReference>
<dbReference type="InterPro" id="IPR011765">
    <property type="entry name" value="Pept_M16_N"/>
</dbReference>
<dbReference type="InterPro" id="IPR013578">
    <property type="entry name" value="Peptidase_M16C_assoc"/>
</dbReference>
<keyword evidence="5" id="KW-0479">Metal-binding</keyword>
<dbReference type="AlphaFoldDB" id="A0AAD2CCA3"/>
<keyword evidence="4" id="KW-0645">Protease</keyword>
<name>A0AAD2CCA3_9STRA</name>
<evidence type="ECO:0000256" key="3">
    <source>
        <dbReference type="ARBA" id="ARBA00007575"/>
    </source>
</evidence>
<dbReference type="Pfam" id="PF08367">
    <property type="entry name" value="M16C_assoc"/>
    <property type="match status" value="1"/>
</dbReference>
<dbReference type="GO" id="GO:0005739">
    <property type="term" value="C:mitochondrion"/>
    <property type="evidence" value="ECO:0007669"/>
    <property type="project" value="UniProtKB-SubCell"/>
</dbReference>
<comment type="cofactor">
    <cofactor evidence="1">
        <name>Zn(2+)</name>
        <dbReference type="ChEBI" id="CHEBI:29105"/>
    </cofactor>
</comment>
<keyword evidence="7" id="KW-0862">Zinc</keyword>
<evidence type="ECO:0000256" key="6">
    <source>
        <dbReference type="ARBA" id="ARBA00022801"/>
    </source>
</evidence>
<dbReference type="InterPro" id="IPR007863">
    <property type="entry name" value="Peptidase_M16_C"/>
</dbReference>
<dbReference type="GO" id="GO:0016485">
    <property type="term" value="P:protein processing"/>
    <property type="evidence" value="ECO:0007669"/>
    <property type="project" value="TreeGrafter"/>
</dbReference>
<dbReference type="EMBL" id="CAKOGP040000001">
    <property type="protein sequence ID" value="CAJ1907559.1"/>
    <property type="molecule type" value="Genomic_DNA"/>
</dbReference>
<dbReference type="Gene3D" id="3.30.830.10">
    <property type="entry name" value="Metalloenzyme, LuxS/M16 peptidase-like"/>
    <property type="match status" value="4"/>
</dbReference>
<evidence type="ECO:0000256" key="5">
    <source>
        <dbReference type="ARBA" id="ARBA00022723"/>
    </source>
</evidence>
<dbReference type="PANTHER" id="PTHR43016:SF13">
    <property type="entry name" value="PRESEQUENCE PROTEASE, MITOCHONDRIAL"/>
    <property type="match status" value="1"/>
</dbReference>
<evidence type="ECO:0000313" key="11">
    <source>
        <dbReference type="EMBL" id="CAJ1907559.1"/>
    </source>
</evidence>
<accession>A0AAD2CCA3</accession>
<evidence type="ECO:0000256" key="4">
    <source>
        <dbReference type="ARBA" id="ARBA00022670"/>
    </source>
</evidence>
<dbReference type="SMART" id="SM01264">
    <property type="entry name" value="M16C_associated"/>
    <property type="match status" value="1"/>
</dbReference>
<reference evidence="11" key="1">
    <citation type="submission" date="2023-08" db="EMBL/GenBank/DDBJ databases">
        <authorList>
            <person name="Audoor S."/>
            <person name="Bilcke G."/>
        </authorList>
    </citation>
    <scope>NUCLEOTIDE SEQUENCE</scope>
</reference>
<evidence type="ECO:0000256" key="1">
    <source>
        <dbReference type="ARBA" id="ARBA00001947"/>
    </source>
</evidence>
<sequence length="1076" mass="119762">MTMMAFGLSISRGTSVTAFSFAAFSRAPTTAARRQFSTFGYRRTGALQSTMEAVADLTKSMGVEHPAYEIVKNDLVEEYGAATTLYRHKKSGAELLSVSTDDDNKVFGITFRTPPEDSTGVPHILEHSVLCGSRKYKTKDPFVQLLQGSLQTFLNAFTYPDRTCYVVASQNEKDFYNLINVYADAVFHPRAINDPNVHAQEGWHLELENKEDPLIYKGVVYNEMKGVYSSSDSRLSRASQRSIFPDTTYGVDSGGDPKVIPELSFEQFADFHAKFYHPTNSRIYFSGDDDVYARLDIMDEYLKDFDVSPESKPGSVIDWQPKVFSEPQRIVEAYPIGEDQPETNMVNINWLMNDKPFTPAEEMAVGILDHLLMGTTSSILRKTLTESGLGESITGGGLSDELLQATFSVGLKGVKEEDVAKVEELILSTLEKVSEEGFESEAIASSMNTIEFQMREFNTGSFPKGLSFMLGAMSKWLYDQSPTEALKFEEPLAELKARIESSGSEVFQELIKKYLVSNTHRTTVEMRPSKSLETAELEEEKSRLAAIKESMSDEDLEEVIRKTQVLKKLQATEDSPEARATVPALELEDLKRETTEFPIAVTESENDSGVTVIRHELGSTSGIAYVKLGVDLSGLDVEDISLLPLFSRVMMETGAGDFDQVELSRKIGTHTGGISVSVLTTAVHPDGSDESDILDGNYLQTKLIMSGKATSDKTTELFDLMKMILTDARLDSQSRVIEMLKESKSRRESAIIGSGHSAINTRMKARYRVGGYVDEMMGGISQLETLKELLKQAEEDWPTLLARLERIRNTILDQESCRSGMFFDITGDTSVQSKIEDSVHKFLDELPGDANGKKLQNFYKEQHPWVEPIKKLMAELAPIEDEGFIVPTQVSYVGKSGLAYEEGEQASGAAQVVARFLRTGYLWDRVRVMGGAYGGFCTFSPYSGFFSYLSYRDPNLSKTLDVYDEAADAVIAAAEQLKKDPDALSQAIIGTIGDMDGAMSPDQKGYTSLTRWLVNESAEYRQKFRDQILDTKPEDFREFGERLKNLKQSSVAVVSSKGEFDKAKEDGKVMKMKNIV</sequence>
<protein>
    <recommendedName>
        <fullName evidence="10">Peptidase M16C associated domain-containing protein</fullName>
    </recommendedName>
</protein>
<dbReference type="SUPFAM" id="SSF63411">
    <property type="entry name" value="LuxS/MPP-like metallohydrolase"/>
    <property type="match status" value="4"/>
</dbReference>
<comment type="caution">
    <text evidence="11">The sequence shown here is derived from an EMBL/GenBank/DDBJ whole genome shotgun (WGS) entry which is preliminary data.</text>
</comment>
<feature type="domain" description="Peptidase M16C associated" evidence="10">
    <location>
        <begin position="526"/>
        <end position="789"/>
    </location>
</feature>
<dbReference type="InterPro" id="IPR011249">
    <property type="entry name" value="Metalloenz_LuxS/M16"/>
</dbReference>
<dbReference type="Pfam" id="PF05193">
    <property type="entry name" value="Peptidase_M16_C"/>
    <property type="match status" value="1"/>
</dbReference>
<proteinExistence type="inferred from homology"/>
<dbReference type="FunFam" id="3.30.830.10:FF:000009">
    <property type="entry name" value="Presequence protease, mitochondrial"/>
    <property type="match status" value="1"/>
</dbReference>
<dbReference type="GO" id="GO:0004222">
    <property type="term" value="F:metalloendopeptidase activity"/>
    <property type="evidence" value="ECO:0007669"/>
    <property type="project" value="TreeGrafter"/>
</dbReference>
<evidence type="ECO:0000313" key="12">
    <source>
        <dbReference type="Proteomes" id="UP001295423"/>
    </source>
</evidence>
<organism evidence="11 12">
    <name type="scientific">Cylindrotheca closterium</name>
    <dbReference type="NCBI Taxonomy" id="2856"/>
    <lineage>
        <taxon>Eukaryota</taxon>
        <taxon>Sar</taxon>
        <taxon>Stramenopiles</taxon>
        <taxon>Ochrophyta</taxon>
        <taxon>Bacillariophyta</taxon>
        <taxon>Bacillariophyceae</taxon>
        <taxon>Bacillariophycidae</taxon>
        <taxon>Bacillariales</taxon>
        <taxon>Bacillariaceae</taxon>
        <taxon>Cylindrotheca</taxon>
    </lineage>
</organism>
<evidence type="ECO:0000256" key="7">
    <source>
        <dbReference type="ARBA" id="ARBA00022833"/>
    </source>
</evidence>
<dbReference type="FunFam" id="3.30.830.10:FF:000034">
    <property type="entry name" value="presequence protease 1, chloroplastic/mitochondrial"/>
    <property type="match status" value="1"/>
</dbReference>
<dbReference type="GO" id="GO:0046872">
    <property type="term" value="F:metal ion binding"/>
    <property type="evidence" value="ECO:0007669"/>
    <property type="project" value="UniProtKB-KW"/>
</dbReference>
<evidence type="ECO:0000256" key="2">
    <source>
        <dbReference type="ARBA" id="ARBA00004173"/>
    </source>
</evidence>
<keyword evidence="8" id="KW-0482">Metalloprotease</keyword>
<dbReference type="InterPro" id="IPR055130">
    <property type="entry name" value="PreP_C"/>
</dbReference>
<evidence type="ECO:0000259" key="10">
    <source>
        <dbReference type="SMART" id="SM01264"/>
    </source>
</evidence>
<keyword evidence="6" id="KW-0378">Hydrolase</keyword>
<dbReference type="Pfam" id="PF22516">
    <property type="entry name" value="PreP_C"/>
    <property type="match status" value="1"/>
</dbReference>
<dbReference type="Pfam" id="PF00675">
    <property type="entry name" value="Peptidase_M16"/>
    <property type="match status" value="1"/>
</dbReference>
<evidence type="ECO:0000256" key="8">
    <source>
        <dbReference type="ARBA" id="ARBA00023049"/>
    </source>
</evidence>
<keyword evidence="12" id="KW-1185">Reference proteome</keyword>
<comment type="subcellular location">
    <subcellularLocation>
        <location evidence="2">Mitochondrion</location>
    </subcellularLocation>
</comment>
<evidence type="ECO:0000256" key="9">
    <source>
        <dbReference type="ARBA" id="ARBA00023128"/>
    </source>
</evidence>